<gene>
    <name evidence="4" type="ORF">BCM02_10255</name>
</gene>
<dbReference type="InterPro" id="IPR002509">
    <property type="entry name" value="NODB_dom"/>
</dbReference>
<dbReference type="EMBL" id="VNHS01000002">
    <property type="protein sequence ID" value="TYP77495.1"/>
    <property type="molecule type" value="Genomic_DNA"/>
</dbReference>
<keyword evidence="5" id="KW-1185">Reference proteome</keyword>
<evidence type="ECO:0000256" key="1">
    <source>
        <dbReference type="ARBA" id="ARBA00022729"/>
    </source>
</evidence>
<dbReference type="CDD" id="cd10967">
    <property type="entry name" value="CE4_GLA_like_6s"/>
    <property type="match status" value="1"/>
</dbReference>
<feature type="signal peptide" evidence="2">
    <location>
        <begin position="1"/>
        <end position="27"/>
    </location>
</feature>
<keyword evidence="1 2" id="KW-0732">Signal</keyword>
<dbReference type="GO" id="GO:0016810">
    <property type="term" value="F:hydrolase activity, acting on carbon-nitrogen (but not peptide) bonds"/>
    <property type="evidence" value="ECO:0007669"/>
    <property type="project" value="InterPro"/>
</dbReference>
<dbReference type="InterPro" id="IPR011330">
    <property type="entry name" value="Glyco_hydro/deAcase_b/a-brl"/>
</dbReference>
<evidence type="ECO:0000259" key="3">
    <source>
        <dbReference type="PROSITE" id="PS51677"/>
    </source>
</evidence>
<dbReference type="Gene3D" id="3.20.20.370">
    <property type="entry name" value="Glycoside hydrolase/deacetylase"/>
    <property type="match status" value="1"/>
</dbReference>
<dbReference type="SUPFAM" id="SSF49785">
    <property type="entry name" value="Galactose-binding domain-like"/>
    <property type="match status" value="2"/>
</dbReference>
<dbReference type="InterPro" id="IPR051398">
    <property type="entry name" value="Polysacch_Deacetylase"/>
</dbReference>
<dbReference type="InterPro" id="IPR048758">
    <property type="entry name" value="CBM30"/>
</dbReference>
<dbReference type="RefSeq" id="WP_148928013.1">
    <property type="nucleotide sequence ID" value="NZ_VNHS01000002.1"/>
</dbReference>
<dbReference type="Pfam" id="PF01522">
    <property type="entry name" value="Polysacc_deac_1"/>
    <property type="match status" value="1"/>
</dbReference>
<dbReference type="SUPFAM" id="SSF88713">
    <property type="entry name" value="Glycoside hydrolase/deacetylase"/>
    <property type="match status" value="1"/>
</dbReference>
<dbReference type="Proteomes" id="UP000323257">
    <property type="component" value="Unassembled WGS sequence"/>
</dbReference>
<dbReference type="AlphaFoldDB" id="A0A5S5CDN2"/>
<dbReference type="PANTHER" id="PTHR34216">
    <property type="match status" value="1"/>
</dbReference>
<reference evidence="4 5" key="1">
    <citation type="submission" date="2019-07" db="EMBL/GenBank/DDBJ databases">
        <title>Genomic Encyclopedia of Type Strains, Phase III (KMG-III): the genomes of soil and plant-associated and newly described type strains.</title>
        <authorList>
            <person name="Whitman W."/>
        </authorList>
    </citation>
    <scope>NUCLEOTIDE SEQUENCE [LARGE SCALE GENOMIC DNA]</scope>
    <source>
        <strain evidence="4 5">BL24</strain>
    </source>
</reference>
<feature type="domain" description="NodB homology" evidence="3">
    <location>
        <begin position="187"/>
        <end position="400"/>
    </location>
</feature>
<dbReference type="OrthoDB" id="9812065at2"/>
<sequence length="621" mass="67515">MKRMISLCIALFILISPLPVVSQTASAAPSAPYVVNYSNSNNLTQSNDSTVVPGSTGVASQKFVVSGGGWNGAFYTDWGAHDVSAYNTLDFWVKGAAGGEALSMNVSDGTNSYTANIQTPSDASWKHVSIDLSVMTGVDFTKWMTITFSCNTSTLNTTFYLNNVQFSYIDPYTGPQITVVPWNGAQSAVSLTFDDGVDSQLDYAVPALNAKGMKATFFITETAITGSRKEDWKKLPLAGHEIGNHSKHHYEPSANPTQPYQRTYNDTLGYDETVAAQTEIAQAMGTTVVTYAYPYTNNDPYLVKYLIDTHLSARGGWGNGTYFMKPSDTPDWMNISSQFTWGEGSFNTDYKSWVDHAISQGAWTVITAHDVGGGATSLPLDQMNALINYLDTKRSSIWIAPYGAVSGYWRAQKTIENLTPNATSTGTRYTWNVPAYFPNNINLKVKLKNGDGYQVVQNGQVIQPDAGGNYTISFGAKSLELKRKPYAVNYSNSNNLTASTDATVVPGNTGVASQKFVYAGSGWNGAFYTNDWAAHDVSAYNTLDFWVKGGAGGVTLSMYVSDGTNGYSVNIPTPSDASWKHVSIPLATMTGVNFTKWKTITFTSVTNPATFYMNNVQFSRT</sequence>
<accession>A0A5S5CDN2</accession>
<dbReference type="Gene3D" id="2.60.120.430">
    <property type="entry name" value="Galactose-binding lectin"/>
    <property type="match status" value="2"/>
</dbReference>
<evidence type="ECO:0000313" key="4">
    <source>
        <dbReference type="EMBL" id="TYP77495.1"/>
    </source>
</evidence>
<dbReference type="PANTHER" id="PTHR34216:SF11">
    <property type="entry name" value="CHITOOLIGOSACCHARIDE DEACETYLASE"/>
    <property type="match status" value="1"/>
</dbReference>
<feature type="chain" id="PRO_5024288331" evidence="2">
    <location>
        <begin position="28"/>
        <end position="621"/>
    </location>
</feature>
<evidence type="ECO:0000256" key="2">
    <source>
        <dbReference type="SAM" id="SignalP"/>
    </source>
</evidence>
<dbReference type="Pfam" id="PF21582">
    <property type="entry name" value="CBM30"/>
    <property type="match status" value="2"/>
</dbReference>
<comment type="caution">
    <text evidence="4">The sequence shown here is derived from an EMBL/GenBank/DDBJ whole genome shotgun (WGS) entry which is preliminary data.</text>
</comment>
<proteinExistence type="predicted"/>
<name>A0A5S5CDN2_9BACL</name>
<dbReference type="GO" id="GO:0005975">
    <property type="term" value="P:carbohydrate metabolic process"/>
    <property type="evidence" value="ECO:0007669"/>
    <property type="project" value="InterPro"/>
</dbReference>
<dbReference type="PROSITE" id="PS51677">
    <property type="entry name" value="NODB"/>
    <property type="match status" value="1"/>
</dbReference>
<protein>
    <submittedName>
        <fullName evidence="4">Carbohydrate binding protein with CBM11 domain</fullName>
    </submittedName>
</protein>
<organism evidence="4 5">
    <name type="scientific">Paenibacillus methanolicus</name>
    <dbReference type="NCBI Taxonomy" id="582686"/>
    <lineage>
        <taxon>Bacteria</taxon>
        <taxon>Bacillati</taxon>
        <taxon>Bacillota</taxon>
        <taxon>Bacilli</taxon>
        <taxon>Bacillales</taxon>
        <taxon>Paenibacillaceae</taxon>
        <taxon>Paenibacillus</taxon>
    </lineage>
</organism>
<evidence type="ECO:0000313" key="5">
    <source>
        <dbReference type="Proteomes" id="UP000323257"/>
    </source>
</evidence>
<dbReference type="InterPro" id="IPR008979">
    <property type="entry name" value="Galactose-bd-like_sf"/>
</dbReference>